<dbReference type="InterPro" id="IPR011006">
    <property type="entry name" value="CheY-like_superfamily"/>
</dbReference>
<dbReference type="InterPro" id="IPR001789">
    <property type="entry name" value="Sig_transdc_resp-reg_receiver"/>
</dbReference>
<dbReference type="Gene3D" id="3.40.50.2300">
    <property type="match status" value="1"/>
</dbReference>
<sequence>MPYKNILQIDDDSDDCELFMEALEAISTALYTSINNPLEALRKLIEKEIQPDIIFLDLNMPIMSGMELLRELKKKDFLKNIPVIIFSTSELDEIKREAKDRGAFDFISKPNNFNELKVILRKYTVE</sequence>
<feature type="modified residue" description="4-aspartylphosphate" evidence="2">
    <location>
        <position position="57"/>
    </location>
</feature>
<dbReference type="GO" id="GO:0000160">
    <property type="term" value="P:phosphorelay signal transduction system"/>
    <property type="evidence" value="ECO:0007669"/>
    <property type="project" value="InterPro"/>
</dbReference>
<organism evidence="4 5">
    <name type="scientific">Flavobacterium pectinovorum</name>
    <dbReference type="NCBI Taxonomy" id="29533"/>
    <lineage>
        <taxon>Bacteria</taxon>
        <taxon>Pseudomonadati</taxon>
        <taxon>Bacteroidota</taxon>
        <taxon>Flavobacteriia</taxon>
        <taxon>Flavobacteriales</taxon>
        <taxon>Flavobacteriaceae</taxon>
        <taxon>Flavobacterium</taxon>
    </lineage>
</organism>
<evidence type="ECO:0000256" key="2">
    <source>
        <dbReference type="PROSITE-ProRule" id="PRU00169"/>
    </source>
</evidence>
<dbReference type="SUPFAM" id="SSF52172">
    <property type="entry name" value="CheY-like"/>
    <property type="match status" value="1"/>
</dbReference>
<dbReference type="OrthoDB" id="9789181at2"/>
<proteinExistence type="predicted"/>
<gene>
    <name evidence="4" type="ORF">EAH81_20585</name>
</gene>
<dbReference type="InterPro" id="IPR050595">
    <property type="entry name" value="Bact_response_regulator"/>
</dbReference>
<keyword evidence="5" id="KW-1185">Reference proteome</keyword>
<dbReference type="PANTHER" id="PTHR44591">
    <property type="entry name" value="STRESS RESPONSE REGULATOR PROTEIN 1"/>
    <property type="match status" value="1"/>
</dbReference>
<dbReference type="SMART" id="SM00448">
    <property type="entry name" value="REC"/>
    <property type="match status" value="1"/>
</dbReference>
<dbReference type="RefSeq" id="WP_140510615.1">
    <property type="nucleotide sequence ID" value="NZ_RCZH01000015.1"/>
</dbReference>
<dbReference type="EMBL" id="RCZH01000015">
    <property type="protein sequence ID" value="TPG36213.1"/>
    <property type="molecule type" value="Genomic_DNA"/>
</dbReference>
<evidence type="ECO:0000313" key="5">
    <source>
        <dbReference type="Proteomes" id="UP000319700"/>
    </source>
</evidence>
<dbReference type="PROSITE" id="PS50110">
    <property type="entry name" value="RESPONSE_REGULATORY"/>
    <property type="match status" value="1"/>
</dbReference>
<protein>
    <submittedName>
        <fullName evidence="4">Response regulator</fullName>
    </submittedName>
</protein>
<reference evidence="4 5" key="1">
    <citation type="journal article" date="2019" name="Environ. Microbiol.">
        <title>Species interactions and distinct microbial communities in high Arctic permafrost affected cryosols are associated with the CH4 and CO2 gas fluxes.</title>
        <authorList>
            <person name="Altshuler I."/>
            <person name="Hamel J."/>
            <person name="Turney S."/>
            <person name="Magnuson E."/>
            <person name="Levesque R."/>
            <person name="Greer C."/>
            <person name="Whyte L.G."/>
        </authorList>
    </citation>
    <scope>NUCLEOTIDE SEQUENCE [LARGE SCALE GENOMIC DNA]</scope>
    <source>
        <strain evidence="4 5">42</strain>
    </source>
</reference>
<dbReference type="AlphaFoldDB" id="A0A502EES4"/>
<dbReference type="PANTHER" id="PTHR44591:SF3">
    <property type="entry name" value="RESPONSE REGULATORY DOMAIN-CONTAINING PROTEIN"/>
    <property type="match status" value="1"/>
</dbReference>
<name>A0A502EES4_9FLAO</name>
<comment type="caution">
    <text evidence="4">The sequence shown here is derived from an EMBL/GenBank/DDBJ whole genome shotgun (WGS) entry which is preliminary data.</text>
</comment>
<evidence type="ECO:0000259" key="3">
    <source>
        <dbReference type="PROSITE" id="PS50110"/>
    </source>
</evidence>
<accession>A0A502EES4</accession>
<evidence type="ECO:0000256" key="1">
    <source>
        <dbReference type="ARBA" id="ARBA00022553"/>
    </source>
</evidence>
<dbReference type="Proteomes" id="UP000319700">
    <property type="component" value="Unassembled WGS sequence"/>
</dbReference>
<feature type="domain" description="Response regulatory" evidence="3">
    <location>
        <begin position="5"/>
        <end position="124"/>
    </location>
</feature>
<evidence type="ECO:0000313" key="4">
    <source>
        <dbReference type="EMBL" id="TPG36213.1"/>
    </source>
</evidence>
<keyword evidence="1 2" id="KW-0597">Phosphoprotein</keyword>
<dbReference type="Pfam" id="PF00072">
    <property type="entry name" value="Response_reg"/>
    <property type="match status" value="1"/>
</dbReference>